<feature type="compositionally biased region" description="Low complexity" evidence="2">
    <location>
        <begin position="147"/>
        <end position="162"/>
    </location>
</feature>
<sequence>MAEVAPLTSAHSHGRKAAFEAQHNHWSATVHEHQSAARDFARTARTTNDGEALRVLKLLEEQHQKLARLVNLQSTDEGGDHSSNTPLKSEAASSKPDPTNAAVPCKGKTTPTKSSRASVLAESGVGSQIRDASPSLARDIASRRGIPQSSRPSPAAQARARQLSPESDRKRVVKPRIPSSVVDSQVGLAKQEHSSRAIDDEGFAKFYSGLTTSTMSKLSSVLAFAGLPLTVDDIKAEATSTSRSSKQTVSASNDPDVRKLFSKAALAAVEEDHRQRGTFGRGFGPAESFYVVPPTGMTTSFADIARRRGLEDDEDDFVDAREAPGPASSKPDRTSQGVRASFGRGRTQEELELENSTLKTTLEQLAGRLANFEAHAQDASMAALTQSVVALRSSTTTTPKGLAVEWQRQLEEQMEKAAEEKQTLEAQVKQQQKELKRYEAKYVKLYERAKVKQHAKELARKVSDDGGAKAVDEAIT</sequence>
<accession>A0AAN7TXM9</accession>
<organism evidence="3 4">
    <name type="scientific">Meristemomyces frigidus</name>
    <dbReference type="NCBI Taxonomy" id="1508187"/>
    <lineage>
        <taxon>Eukaryota</taxon>
        <taxon>Fungi</taxon>
        <taxon>Dikarya</taxon>
        <taxon>Ascomycota</taxon>
        <taxon>Pezizomycotina</taxon>
        <taxon>Dothideomycetes</taxon>
        <taxon>Dothideomycetidae</taxon>
        <taxon>Mycosphaerellales</taxon>
        <taxon>Teratosphaeriaceae</taxon>
        <taxon>Meristemomyces</taxon>
    </lineage>
</organism>
<reference evidence="3" key="1">
    <citation type="submission" date="2023-08" db="EMBL/GenBank/DDBJ databases">
        <title>Black Yeasts Isolated from many extreme environments.</title>
        <authorList>
            <person name="Coleine C."/>
            <person name="Stajich J.E."/>
            <person name="Selbmann L."/>
        </authorList>
    </citation>
    <scope>NUCLEOTIDE SEQUENCE</scope>
    <source>
        <strain evidence="3">CCFEE 5401</strain>
    </source>
</reference>
<evidence type="ECO:0000256" key="2">
    <source>
        <dbReference type="SAM" id="MobiDB-lite"/>
    </source>
</evidence>
<keyword evidence="1" id="KW-0175">Coiled coil</keyword>
<dbReference type="PANTHER" id="PTHR40130">
    <property type="entry name" value="EXPRESSED PROTEIN"/>
    <property type="match status" value="1"/>
</dbReference>
<proteinExistence type="predicted"/>
<evidence type="ECO:0000313" key="3">
    <source>
        <dbReference type="EMBL" id="KAK5118278.1"/>
    </source>
</evidence>
<gene>
    <name evidence="3" type="ORF">LTR62_002791</name>
</gene>
<feature type="region of interest" description="Disordered" evidence="2">
    <location>
        <begin position="312"/>
        <end position="349"/>
    </location>
</feature>
<feature type="compositionally biased region" description="Polar residues" evidence="2">
    <location>
        <begin position="73"/>
        <end position="87"/>
    </location>
</feature>
<dbReference type="SUPFAM" id="SSF140361">
    <property type="entry name" value="MIT domain-like"/>
    <property type="match status" value="1"/>
</dbReference>
<feature type="region of interest" description="Disordered" evidence="2">
    <location>
        <begin position="1"/>
        <end position="20"/>
    </location>
</feature>
<feature type="region of interest" description="Disordered" evidence="2">
    <location>
        <begin position="73"/>
        <end position="174"/>
    </location>
</feature>
<dbReference type="PANTHER" id="PTHR40130:SF1">
    <property type="entry name" value="SPINDLE POLE BODY-ASSOCIATED PROTEIN CUT12 DOMAIN-CONTAINING PROTEIN"/>
    <property type="match status" value="1"/>
</dbReference>
<dbReference type="Gene3D" id="1.20.58.80">
    <property type="entry name" value="Phosphotransferase system, lactose/cellobiose-type IIA subunit"/>
    <property type="match status" value="1"/>
</dbReference>
<protein>
    <submittedName>
        <fullName evidence="3">Uncharacterized protein</fullName>
    </submittedName>
</protein>
<comment type="caution">
    <text evidence="3">The sequence shown here is derived from an EMBL/GenBank/DDBJ whole genome shotgun (WGS) entry which is preliminary data.</text>
</comment>
<dbReference type="Proteomes" id="UP001310890">
    <property type="component" value="Unassembled WGS sequence"/>
</dbReference>
<name>A0AAN7TXM9_9PEZI</name>
<evidence type="ECO:0000313" key="4">
    <source>
        <dbReference type="Proteomes" id="UP001310890"/>
    </source>
</evidence>
<dbReference type="AlphaFoldDB" id="A0AAN7TXM9"/>
<evidence type="ECO:0000256" key="1">
    <source>
        <dbReference type="SAM" id="Coils"/>
    </source>
</evidence>
<dbReference type="EMBL" id="JAVRRL010000002">
    <property type="protein sequence ID" value="KAK5118278.1"/>
    <property type="molecule type" value="Genomic_DNA"/>
</dbReference>
<feature type="coiled-coil region" evidence="1">
    <location>
        <begin position="403"/>
        <end position="448"/>
    </location>
</feature>